<dbReference type="FunFam" id="3.40.47.10:FF:000010">
    <property type="entry name" value="Acetyl-CoA acetyltransferase (Thiolase)"/>
    <property type="match status" value="1"/>
</dbReference>
<feature type="domain" description="Thiolase C-terminal" evidence="7">
    <location>
        <begin position="271"/>
        <end position="392"/>
    </location>
</feature>
<keyword evidence="3 5" id="KW-0012">Acyltransferase</keyword>
<dbReference type="eggNOG" id="COG0183">
    <property type="taxonomic scope" value="Bacteria"/>
</dbReference>
<evidence type="ECO:0000256" key="3">
    <source>
        <dbReference type="ARBA" id="ARBA00023315"/>
    </source>
</evidence>
<feature type="active site" description="Acyl-thioester intermediate" evidence="4">
    <location>
        <position position="89"/>
    </location>
</feature>
<dbReference type="Gene3D" id="3.40.47.10">
    <property type="match status" value="2"/>
</dbReference>
<evidence type="ECO:0000256" key="2">
    <source>
        <dbReference type="ARBA" id="ARBA00022679"/>
    </source>
</evidence>
<feature type="active site" description="Proton acceptor" evidence="4">
    <location>
        <position position="349"/>
    </location>
</feature>
<proteinExistence type="inferred from homology"/>
<dbReference type="SUPFAM" id="SSF53901">
    <property type="entry name" value="Thiolase-like"/>
    <property type="match status" value="2"/>
</dbReference>
<dbReference type="PROSITE" id="PS00099">
    <property type="entry name" value="THIOLASE_3"/>
    <property type="match status" value="1"/>
</dbReference>
<dbReference type="EC" id="2.3.1.16" evidence="8"/>
<evidence type="ECO:0000259" key="7">
    <source>
        <dbReference type="Pfam" id="PF02803"/>
    </source>
</evidence>
<dbReference type="InterPro" id="IPR020617">
    <property type="entry name" value="Thiolase_C"/>
</dbReference>
<feature type="active site" description="Proton acceptor" evidence="4">
    <location>
        <position position="379"/>
    </location>
</feature>
<keyword evidence="9" id="KW-1185">Reference proteome</keyword>
<dbReference type="HOGENOM" id="CLU_031026_2_3_9"/>
<dbReference type="Proteomes" id="UP000002368">
    <property type="component" value="Chromosome"/>
</dbReference>
<sequence>MREAVIVDAIRTPIGRRRGSLAQVHPVDLLAGVLKELIRRSGLDAAVVDDVIVGCVDQVGEQSVNIGRNAWLSAGLPESVPAVTIDRQCGSSLQALHFAAQGVMAGVYDIAIAAGVESMTRVPMMSTIGVHGVPMTRDLQERYRMDRWNRQFFDQALGAEMIAKQWGFTREDLDRFGLRSHELATKARQKGCFAREIVPVQVPVPDAPGEYRTFAEDEGIRPDTSLEKMLALPPAFEDLELITAGNASQISDGASAALVMSRETAERLGLRPRARFVAFAAVGVDPVTMLTGPIPATQKVLERAGLKVEDIDLFEVNEAFASVVLAWQKEIGAPWDKVNVHGGAVAIGHPLGATGTRITATLLNGLEERKGRYGLMAICEGGGMANATIIERIPE</sequence>
<dbReference type="STRING" id="562970.Btus_0525"/>
<dbReference type="InterPro" id="IPR020610">
    <property type="entry name" value="Thiolase_AS"/>
</dbReference>
<protein>
    <submittedName>
        <fullName evidence="8">Acetyl-CoA acetyltransferase</fullName>
        <ecNumber evidence="8">2.3.1.16</ecNumber>
    </submittedName>
</protein>
<evidence type="ECO:0000313" key="9">
    <source>
        <dbReference type="Proteomes" id="UP000002368"/>
    </source>
</evidence>
<dbReference type="PIRSF" id="PIRSF000429">
    <property type="entry name" value="Ac-CoA_Ac_transf"/>
    <property type="match status" value="1"/>
</dbReference>
<dbReference type="InterPro" id="IPR020616">
    <property type="entry name" value="Thiolase_N"/>
</dbReference>
<dbReference type="AlphaFoldDB" id="D5WTX3"/>
<dbReference type="EMBL" id="CP002017">
    <property type="protein sequence ID" value="ADG05293.1"/>
    <property type="molecule type" value="Genomic_DNA"/>
</dbReference>
<dbReference type="Pfam" id="PF00108">
    <property type="entry name" value="Thiolase_N"/>
    <property type="match status" value="1"/>
</dbReference>
<evidence type="ECO:0000256" key="1">
    <source>
        <dbReference type="ARBA" id="ARBA00010982"/>
    </source>
</evidence>
<dbReference type="InterPro" id="IPR002155">
    <property type="entry name" value="Thiolase"/>
</dbReference>
<dbReference type="OrthoDB" id="2379477at2"/>
<feature type="domain" description="Thiolase N-terminal" evidence="6">
    <location>
        <begin position="5"/>
        <end position="263"/>
    </location>
</feature>
<dbReference type="PANTHER" id="PTHR43365:SF1">
    <property type="entry name" value="ACETYL-COA C-ACYLTRANSFERASE"/>
    <property type="match status" value="1"/>
</dbReference>
<dbReference type="InterPro" id="IPR020613">
    <property type="entry name" value="Thiolase_CS"/>
</dbReference>
<dbReference type="GO" id="GO:0003988">
    <property type="term" value="F:acetyl-CoA C-acyltransferase activity"/>
    <property type="evidence" value="ECO:0007669"/>
    <property type="project" value="UniProtKB-EC"/>
</dbReference>
<accession>D5WTX3</accession>
<dbReference type="Pfam" id="PF02803">
    <property type="entry name" value="Thiolase_C"/>
    <property type="match status" value="1"/>
</dbReference>
<evidence type="ECO:0000256" key="5">
    <source>
        <dbReference type="RuleBase" id="RU003557"/>
    </source>
</evidence>
<dbReference type="CDD" id="cd00751">
    <property type="entry name" value="thiolase"/>
    <property type="match status" value="1"/>
</dbReference>
<dbReference type="InterPro" id="IPR016039">
    <property type="entry name" value="Thiolase-like"/>
</dbReference>
<evidence type="ECO:0000256" key="4">
    <source>
        <dbReference type="PIRSR" id="PIRSR000429-1"/>
    </source>
</evidence>
<dbReference type="KEGG" id="bts:Btus_0525"/>
<name>D5WTX3_KYRT2</name>
<reference evidence="8 9" key="1">
    <citation type="journal article" date="2011" name="Stand. Genomic Sci.">
        <title>Complete genome sequence of the thermophilic, hydrogen-oxidizing Bacillus tusciae type strain (T2) and reclassification in the new genus, Kyrpidia gen. nov. as Kyrpidia tusciae comb. nov. and emendation of the family Alicyclobacillaceae da Costa and Rainey, 2010.</title>
        <authorList>
            <person name="Klenk H.P."/>
            <person name="Lapidus A."/>
            <person name="Chertkov O."/>
            <person name="Copeland A."/>
            <person name="Del Rio T.G."/>
            <person name="Nolan M."/>
            <person name="Lucas S."/>
            <person name="Chen F."/>
            <person name="Tice H."/>
            <person name="Cheng J.F."/>
            <person name="Han C."/>
            <person name="Bruce D."/>
            <person name="Goodwin L."/>
            <person name="Pitluck S."/>
            <person name="Pati A."/>
            <person name="Ivanova N."/>
            <person name="Mavromatis K."/>
            <person name="Daum C."/>
            <person name="Chen A."/>
            <person name="Palaniappan K."/>
            <person name="Chang Y.J."/>
            <person name="Land M."/>
            <person name="Hauser L."/>
            <person name="Jeffries C.D."/>
            <person name="Detter J.C."/>
            <person name="Rohde M."/>
            <person name="Abt B."/>
            <person name="Pukall R."/>
            <person name="Goker M."/>
            <person name="Bristow J."/>
            <person name="Markowitz V."/>
            <person name="Hugenholtz P."/>
            <person name="Eisen J.A."/>
        </authorList>
    </citation>
    <scope>NUCLEOTIDE SEQUENCE [LARGE SCALE GENOMIC DNA]</scope>
    <source>
        <strain evidence="8 9">DSM 2912</strain>
    </source>
</reference>
<evidence type="ECO:0000259" key="6">
    <source>
        <dbReference type="Pfam" id="PF00108"/>
    </source>
</evidence>
<evidence type="ECO:0000313" key="8">
    <source>
        <dbReference type="EMBL" id="ADG05293.1"/>
    </source>
</evidence>
<keyword evidence="2 5" id="KW-0808">Transferase</keyword>
<dbReference type="RefSeq" id="WP_013074586.1">
    <property type="nucleotide sequence ID" value="NC_014098.1"/>
</dbReference>
<organism evidence="8 9">
    <name type="scientific">Kyrpidia tusciae (strain DSM 2912 / NBRC 15312 / T2)</name>
    <name type="common">Bacillus tusciae</name>
    <dbReference type="NCBI Taxonomy" id="562970"/>
    <lineage>
        <taxon>Bacteria</taxon>
        <taxon>Bacillati</taxon>
        <taxon>Bacillota</taxon>
        <taxon>Bacilli</taxon>
        <taxon>Bacillales</taxon>
        <taxon>Alicyclobacillaceae</taxon>
        <taxon>Kyrpidia</taxon>
    </lineage>
</organism>
<dbReference type="PROSITE" id="PS00737">
    <property type="entry name" value="THIOLASE_2"/>
    <property type="match status" value="1"/>
</dbReference>
<comment type="similarity">
    <text evidence="1 5">Belongs to the thiolase-like superfamily. Thiolase family.</text>
</comment>
<dbReference type="NCBIfam" id="TIGR01930">
    <property type="entry name" value="AcCoA-C-Actrans"/>
    <property type="match status" value="1"/>
</dbReference>
<dbReference type="PANTHER" id="PTHR43365">
    <property type="entry name" value="BLR7806 PROTEIN"/>
    <property type="match status" value="1"/>
</dbReference>
<gene>
    <name evidence="8" type="ordered locus">Btus_0525</name>
</gene>